<organism evidence="1 2">
    <name type="scientific">Rhododendron molle</name>
    <name type="common">Chinese azalea</name>
    <name type="synonym">Azalea mollis</name>
    <dbReference type="NCBI Taxonomy" id="49168"/>
    <lineage>
        <taxon>Eukaryota</taxon>
        <taxon>Viridiplantae</taxon>
        <taxon>Streptophyta</taxon>
        <taxon>Embryophyta</taxon>
        <taxon>Tracheophyta</taxon>
        <taxon>Spermatophyta</taxon>
        <taxon>Magnoliopsida</taxon>
        <taxon>eudicotyledons</taxon>
        <taxon>Gunneridae</taxon>
        <taxon>Pentapetalae</taxon>
        <taxon>asterids</taxon>
        <taxon>Ericales</taxon>
        <taxon>Ericaceae</taxon>
        <taxon>Ericoideae</taxon>
        <taxon>Rhodoreae</taxon>
        <taxon>Rhododendron</taxon>
    </lineage>
</organism>
<evidence type="ECO:0000313" key="2">
    <source>
        <dbReference type="Proteomes" id="UP001062846"/>
    </source>
</evidence>
<proteinExistence type="predicted"/>
<protein>
    <submittedName>
        <fullName evidence="1">Uncharacterized protein</fullName>
    </submittedName>
</protein>
<dbReference type="Proteomes" id="UP001062846">
    <property type="component" value="Chromosome 11"/>
</dbReference>
<gene>
    <name evidence="1" type="ORF">RHMOL_Rhmol11G0098800</name>
</gene>
<keyword evidence="2" id="KW-1185">Reference proteome</keyword>
<reference evidence="1" key="1">
    <citation type="submission" date="2022-02" db="EMBL/GenBank/DDBJ databases">
        <title>Plant Genome Project.</title>
        <authorList>
            <person name="Zhang R.-G."/>
        </authorList>
    </citation>
    <scope>NUCLEOTIDE SEQUENCE</scope>
    <source>
        <strain evidence="1">AT1</strain>
    </source>
</reference>
<sequence length="217" mass="25356">MADTNISVKKNIPASNIELLADISQERTRDGDDGNGEVLELKAHDLSVFNLATSDPYIVDCKGDVPLTLGTSKESELNQGQDHLQHQHNAHLLDFLGVQQFDWVPNIRLVNLVDKVKHEEKRSLHEHFSLNNFWKRSKELKHSMFLGYHLVLTRLAKYWKIIHQFFRSEAEWSSLLKFVFEKINLKYKIDADERQCVKLFQATRTRCQVLLKKMRLM</sequence>
<evidence type="ECO:0000313" key="1">
    <source>
        <dbReference type="EMBL" id="KAI8530936.1"/>
    </source>
</evidence>
<dbReference type="EMBL" id="CM046398">
    <property type="protein sequence ID" value="KAI8530936.1"/>
    <property type="molecule type" value="Genomic_DNA"/>
</dbReference>
<name>A0ACC0LQN8_RHOML</name>
<accession>A0ACC0LQN8</accession>
<comment type="caution">
    <text evidence="1">The sequence shown here is derived from an EMBL/GenBank/DDBJ whole genome shotgun (WGS) entry which is preliminary data.</text>
</comment>